<dbReference type="RefSeq" id="WP_015180285.1">
    <property type="nucleotide sequence ID" value="NC_019738.1"/>
</dbReference>
<dbReference type="HOGENOM" id="CLU_074878_2_1_3"/>
<dbReference type="EC" id="2.4.2.10" evidence="2 7"/>
<dbReference type="UniPathway" id="UPA00070">
    <property type="reaction ID" value="UER00119"/>
</dbReference>
<keyword evidence="10" id="KW-1185">Reference proteome</keyword>
<dbReference type="SUPFAM" id="SSF53271">
    <property type="entry name" value="PRTase-like"/>
    <property type="match status" value="1"/>
</dbReference>
<gene>
    <name evidence="7" type="primary">pyrE</name>
    <name evidence="9" type="ORF">Mic7113_0185</name>
</gene>
<dbReference type="HAMAP" id="MF_01208">
    <property type="entry name" value="PyrE"/>
    <property type="match status" value="1"/>
</dbReference>
<protein>
    <recommendedName>
        <fullName evidence="2 7">Orotate phosphoribosyltransferase</fullName>
        <shortName evidence="7">OPRT</shortName>
        <shortName evidence="7">OPRTase</shortName>
        <ecNumber evidence="2 7">2.4.2.10</ecNumber>
    </recommendedName>
</protein>
<comment type="pathway">
    <text evidence="1 7">Pyrimidine metabolism; UMP biosynthesis via de novo pathway; UMP from orotate: step 1/2.</text>
</comment>
<dbReference type="KEGG" id="mic:Mic7113_0185"/>
<dbReference type="InterPro" id="IPR000836">
    <property type="entry name" value="PRTase_dom"/>
</dbReference>
<comment type="catalytic activity">
    <reaction evidence="7">
        <text>orotidine 5'-phosphate + diphosphate = orotate + 5-phospho-alpha-D-ribose 1-diphosphate</text>
        <dbReference type="Rhea" id="RHEA:10380"/>
        <dbReference type="ChEBI" id="CHEBI:30839"/>
        <dbReference type="ChEBI" id="CHEBI:33019"/>
        <dbReference type="ChEBI" id="CHEBI:57538"/>
        <dbReference type="ChEBI" id="CHEBI:58017"/>
        <dbReference type="EC" id="2.4.2.10"/>
    </reaction>
</comment>
<evidence type="ECO:0000313" key="9">
    <source>
        <dbReference type="EMBL" id="AFZ16121.1"/>
    </source>
</evidence>
<dbReference type="NCBIfam" id="TIGR00336">
    <property type="entry name" value="pyrE"/>
    <property type="match status" value="1"/>
</dbReference>
<dbReference type="PATRIC" id="fig|1173027.3.peg.200"/>
<evidence type="ECO:0000256" key="6">
    <source>
        <dbReference type="ARBA" id="ARBA00022975"/>
    </source>
</evidence>
<evidence type="ECO:0000256" key="1">
    <source>
        <dbReference type="ARBA" id="ARBA00004889"/>
    </source>
</evidence>
<dbReference type="PANTHER" id="PTHR19278">
    <property type="entry name" value="OROTATE PHOSPHORIBOSYLTRANSFERASE"/>
    <property type="match status" value="1"/>
</dbReference>
<sequence>MIDSLQPSPDSSTTIDLTQQRQFLLDLLCQLAYKEGDFVLSSGQRSFYYINGKQVTLHPQGALAIGRLLLSSLPLDTAGVAGLTLGADPIVSAVSVVSALENRPIPALIIRKEAKGHGTMAYIEGPSLPPGAKVVVLEDVVTTGQSALKAVERLKDAGYSVEQVMALVDRQQGGAELYESTGLKFQTLFTIQELQQRYKQLQA</sequence>
<keyword evidence="6 7" id="KW-0665">Pyrimidine biosynthesis</keyword>
<evidence type="ECO:0000256" key="2">
    <source>
        <dbReference type="ARBA" id="ARBA00011971"/>
    </source>
</evidence>
<dbReference type="InterPro" id="IPR023031">
    <property type="entry name" value="OPRT"/>
</dbReference>
<comment type="cofactor">
    <cofactor evidence="7">
        <name>Mg(2+)</name>
        <dbReference type="ChEBI" id="CHEBI:18420"/>
    </cofactor>
</comment>
<comment type="similarity">
    <text evidence="7">Belongs to the purine/pyrimidine phosphoribosyltransferase family. PyrE subfamily.</text>
</comment>
<evidence type="ECO:0000313" key="10">
    <source>
        <dbReference type="Proteomes" id="UP000010471"/>
    </source>
</evidence>
<feature type="binding site" evidence="7">
    <location>
        <position position="117"/>
    </location>
    <ligand>
        <name>5-phospho-alpha-D-ribose 1-diphosphate</name>
        <dbReference type="ChEBI" id="CHEBI:58017"/>
        <note>ligand shared between dimeric partners</note>
    </ligand>
</feature>
<feature type="binding site" description="in other chain" evidence="7">
    <location>
        <begin position="138"/>
        <end position="146"/>
    </location>
    <ligand>
        <name>5-phospho-alpha-D-ribose 1-diphosphate</name>
        <dbReference type="ChEBI" id="CHEBI:58017"/>
        <note>ligand shared between dimeric partners</note>
    </ligand>
</feature>
<feature type="binding site" evidence="7">
    <location>
        <position position="115"/>
    </location>
    <ligand>
        <name>5-phospho-alpha-D-ribose 1-diphosphate</name>
        <dbReference type="ChEBI" id="CHEBI:58017"/>
        <note>ligand shared between dimeric partners</note>
    </ligand>
</feature>
<dbReference type="PANTHER" id="PTHR19278:SF9">
    <property type="entry name" value="URIDINE 5'-MONOPHOSPHATE SYNTHASE"/>
    <property type="match status" value="1"/>
</dbReference>
<dbReference type="FunFam" id="3.40.50.2020:FF:000029">
    <property type="entry name" value="Orotate phosphoribosyltransferase"/>
    <property type="match status" value="1"/>
</dbReference>
<dbReference type="GO" id="GO:0000287">
    <property type="term" value="F:magnesium ion binding"/>
    <property type="evidence" value="ECO:0007669"/>
    <property type="project" value="UniProtKB-UniRule"/>
</dbReference>
<keyword evidence="5 7" id="KW-0460">Magnesium</keyword>
<comment type="caution">
    <text evidence="7">Lacks conserved residue(s) required for the propagation of feature annotation.</text>
</comment>
<feature type="binding site" description="in other chain" evidence="7">
    <location>
        <position position="112"/>
    </location>
    <ligand>
        <name>5-phospho-alpha-D-ribose 1-diphosphate</name>
        <dbReference type="ChEBI" id="CHEBI:58017"/>
        <note>ligand shared between dimeric partners</note>
    </ligand>
</feature>
<dbReference type="InterPro" id="IPR029057">
    <property type="entry name" value="PRTase-like"/>
</dbReference>
<dbReference type="GO" id="GO:0004588">
    <property type="term" value="F:orotate phosphoribosyltransferase activity"/>
    <property type="evidence" value="ECO:0007669"/>
    <property type="project" value="UniProtKB-UniRule"/>
</dbReference>
<dbReference type="CDD" id="cd06223">
    <property type="entry name" value="PRTases_typeI"/>
    <property type="match status" value="1"/>
</dbReference>
<dbReference type="STRING" id="1173027.Mic7113_0185"/>
<evidence type="ECO:0000256" key="5">
    <source>
        <dbReference type="ARBA" id="ARBA00022842"/>
    </source>
</evidence>
<dbReference type="GO" id="GO:0019856">
    <property type="term" value="P:pyrimidine nucleobase biosynthetic process"/>
    <property type="evidence" value="ECO:0007669"/>
    <property type="project" value="TreeGrafter"/>
</dbReference>
<dbReference type="AlphaFoldDB" id="K9W8I9"/>
<dbReference type="InterPro" id="IPR004467">
    <property type="entry name" value="Or_phspho_trans_dom"/>
</dbReference>
<reference evidence="9 10" key="1">
    <citation type="submission" date="2012-06" db="EMBL/GenBank/DDBJ databases">
        <title>Finished chromosome of genome of Microcoleus sp. PCC 7113.</title>
        <authorList>
            <consortium name="US DOE Joint Genome Institute"/>
            <person name="Gugger M."/>
            <person name="Coursin T."/>
            <person name="Rippka R."/>
            <person name="Tandeau De Marsac N."/>
            <person name="Huntemann M."/>
            <person name="Wei C.-L."/>
            <person name="Han J."/>
            <person name="Detter J.C."/>
            <person name="Han C."/>
            <person name="Tapia R."/>
            <person name="Chen A."/>
            <person name="Kyrpides N."/>
            <person name="Mavromatis K."/>
            <person name="Markowitz V."/>
            <person name="Szeto E."/>
            <person name="Ivanova N."/>
            <person name="Pagani I."/>
            <person name="Pati A."/>
            <person name="Goodwin L."/>
            <person name="Nordberg H.P."/>
            <person name="Cantor M.N."/>
            <person name="Hua S.X."/>
            <person name="Woyke T."/>
            <person name="Kerfeld C.A."/>
        </authorList>
    </citation>
    <scope>NUCLEOTIDE SEQUENCE [LARGE SCALE GENOMIC DNA]</scope>
    <source>
        <strain evidence="9 10">PCC 7113</strain>
    </source>
</reference>
<proteinExistence type="inferred from homology"/>
<dbReference type="OrthoDB" id="9785917at2"/>
<accession>K9W8I9</accession>
<name>K9W8I9_9CYAN</name>
<dbReference type="Pfam" id="PF00156">
    <property type="entry name" value="Pribosyltran"/>
    <property type="match status" value="1"/>
</dbReference>
<evidence type="ECO:0000256" key="4">
    <source>
        <dbReference type="ARBA" id="ARBA00022679"/>
    </source>
</evidence>
<dbReference type="Gene3D" id="3.40.50.2020">
    <property type="match status" value="1"/>
</dbReference>
<feature type="binding site" evidence="7">
    <location>
        <position position="170"/>
    </location>
    <ligand>
        <name>orotate</name>
        <dbReference type="ChEBI" id="CHEBI:30839"/>
    </ligand>
</feature>
<keyword evidence="4 7" id="KW-0808">Transferase</keyword>
<feature type="domain" description="Phosphoribosyltransferase" evidence="8">
    <location>
        <begin position="112"/>
        <end position="177"/>
    </location>
</feature>
<organism evidence="9 10">
    <name type="scientific">Allocoleopsis franciscana PCC 7113</name>
    <dbReference type="NCBI Taxonomy" id="1173027"/>
    <lineage>
        <taxon>Bacteria</taxon>
        <taxon>Bacillati</taxon>
        <taxon>Cyanobacteriota</taxon>
        <taxon>Cyanophyceae</taxon>
        <taxon>Coleofasciculales</taxon>
        <taxon>Coleofasciculaceae</taxon>
        <taxon>Allocoleopsis</taxon>
        <taxon>Allocoleopsis franciscana</taxon>
    </lineage>
</organism>
<comment type="function">
    <text evidence="7">Catalyzes the transfer of a ribosyl phosphate group from 5-phosphoribose 1-diphosphate to orotate, leading to the formation of orotidine monophosphate (OMP).</text>
</comment>
<comment type="subunit">
    <text evidence="7">Homodimer.</text>
</comment>
<keyword evidence="3 7" id="KW-0328">Glycosyltransferase</keyword>
<dbReference type="eggNOG" id="COG0461">
    <property type="taxonomic scope" value="Bacteria"/>
</dbReference>
<feature type="binding site" evidence="7">
    <location>
        <position position="111"/>
    </location>
    <ligand>
        <name>5-phospho-alpha-D-ribose 1-diphosphate</name>
        <dbReference type="ChEBI" id="CHEBI:58017"/>
        <note>ligand shared between dimeric partners</note>
    </ligand>
</feature>
<evidence type="ECO:0000256" key="7">
    <source>
        <dbReference type="HAMAP-Rule" id="MF_01208"/>
    </source>
</evidence>
<dbReference type="Proteomes" id="UP000010471">
    <property type="component" value="Chromosome"/>
</dbReference>
<dbReference type="GO" id="GO:0044205">
    <property type="term" value="P:'de novo' UMP biosynthetic process"/>
    <property type="evidence" value="ECO:0007669"/>
    <property type="project" value="UniProtKB-UniRule"/>
</dbReference>
<evidence type="ECO:0000256" key="3">
    <source>
        <dbReference type="ARBA" id="ARBA00022676"/>
    </source>
</evidence>
<dbReference type="EMBL" id="CP003630">
    <property type="protein sequence ID" value="AFZ16121.1"/>
    <property type="molecule type" value="Genomic_DNA"/>
</dbReference>
<feature type="binding site" evidence="7">
    <location>
        <position position="142"/>
    </location>
    <ligand>
        <name>orotate</name>
        <dbReference type="ChEBI" id="CHEBI:30839"/>
    </ligand>
</feature>
<evidence type="ECO:0000259" key="8">
    <source>
        <dbReference type="Pfam" id="PF00156"/>
    </source>
</evidence>